<reference evidence="5 6" key="1">
    <citation type="submission" date="2013-09" db="EMBL/GenBank/DDBJ databases">
        <title>Whole genome shotgun sequence of Vibrio azureus NBRC 104587.</title>
        <authorList>
            <person name="Isaki S."/>
            <person name="Hosoyama A."/>
            <person name="Numata M."/>
            <person name="Hashimoto M."/>
            <person name="Hosoyama Y."/>
            <person name="Tsuchikane K."/>
            <person name="Noguchi M."/>
            <person name="Hirakata S."/>
            <person name="Ichikawa N."/>
            <person name="Ohji S."/>
            <person name="Yamazoe A."/>
            <person name="Fujita N."/>
        </authorList>
    </citation>
    <scope>NUCLEOTIDE SEQUENCE [LARGE SCALE GENOMIC DNA]</scope>
    <source>
        <strain evidence="5 6">NBRC 104587</strain>
    </source>
</reference>
<sequence length="124" mass="14680">MIEQELYDYAVSLLSKRDYSSGDLRYQLSTLSSDESVVDSVMEKLLSHHYVDDMRLIERELEKQLAKLHGESRIKQELRKKRLDVLLIEQALEDLDVDWFELCQTAKEKSLVGMYPQMQKKRLK</sequence>
<evidence type="ECO:0000256" key="2">
    <source>
        <dbReference type="ARBA" id="ARBA00009695"/>
    </source>
</evidence>
<comment type="caution">
    <text evidence="5">The sequence shown here is derived from an EMBL/GenBank/DDBJ whole genome shotgun (WGS) entry which is preliminary data.</text>
</comment>
<comment type="subcellular location">
    <subcellularLocation>
        <location evidence="1">Cytoplasm</location>
    </subcellularLocation>
</comment>
<evidence type="ECO:0000256" key="3">
    <source>
        <dbReference type="ARBA" id="ARBA00018111"/>
    </source>
</evidence>
<accession>U3AX41</accession>
<dbReference type="eggNOG" id="COG2137">
    <property type="taxonomic scope" value="Bacteria"/>
</dbReference>
<dbReference type="Gene3D" id="1.10.10.10">
    <property type="entry name" value="Winged helix-like DNA-binding domain superfamily/Winged helix DNA-binding domain"/>
    <property type="match status" value="2"/>
</dbReference>
<dbReference type="Proteomes" id="UP000016567">
    <property type="component" value="Unassembled WGS sequence"/>
</dbReference>
<gene>
    <name evidence="5" type="primary">recX</name>
    <name evidence="5" type="ORF">VAZ01S_091_00010</name>
</gene>
<evidence type="ECO:0000313" key="6">
    <source>
        <dbReference type="Proteomes" id="UP000016567"/>
    </source>
</evidence>
<dbReference type="InterPro" id="IPR036388">
    <property type="entry name" value="WH-like_DNA-bd_sf"/>
</dbReference>
<evidence type="ECO:0000256" key="4">
    <source>
        <dbReference type="ARBA" id="ARBA00022490"/>
    </source>
</evidence>
<organism evidence="5 6">
    <name type="scientific">Vibrio azureus NBRC 104587</name>
    <dbReference type="NCBI Taxonomy" id="1219077"/>
    <lineage>
        <taxon>Bacteria</taxon>
        <taxon>Pseudomonadati</taxon>
        <taxon>Pseudomonadota</taxon>
        <taxon>Gammaproteobacteria</taxon>
        <taxon>Vibrionales</taxon>
        <taxon>Vibrionaceae</taxon>
        <taxon>Vibrio</taxon>
    </lineage>
</organism>
<proteinExistence type="inferred from homology"/>
<protein>
    <recommendedName>
        <fullName evidence="3">Regulatory protein RecX</fullName>
    </recommendedName>
</protein>
<name>U3AX41_9VIBR</name>
<evidence type="ECO:0000313" key="5">
    <source>
        <dbReference type="EMBL" id="GAD77787.1"/>
    </source>
</evidence>
<dbReference type="STRING" id="1219077.VAZ01S_091_00010"/>
<dbReference type="GO" id="GO:0006282">
    <property type="term" value="P:regulation of DNA repair"/>
    <property type="evidence" value="ECO:0007669"/>
    <property type="project" value="InterPro"/>
</dbReference>
<dbReference type="AlphaFoldDB" id="U3AX41"/>
<dbReference type="PANTHER" id="PTHR33602:SF1">
    <property type="entry name" value="REGULATORY PROTEIN RECX FAMILY PROTEIN"/>
    <property type="match status" value="1"/>
</dbReference>
<dbReference type="RefSeq" id="WP_021711523.1">
    <property type="nucleotide sequence ID" value="NZ_BAOB01000457.1"/>
</dbReference>
<comment type="similarity">
    <text evidence="2">Belongs to the RecX family.</text>
</comment>
<dbReference type="InterPro" id="IPR003783">
    <property type="entry name" value="Regulatory_RecX"/>
</dbReference>
<dbReference type="PANTHER" id="PTHR33602">
    <property type="entry name" value="REGULATORY PROTEIN RECX FAMILY PROTEIN"/>
    <property type="match status" value="1"/>
</dbReference>
<keyword evidence="4" id="KW-0963">Cytoplasm</keyword>
<dbReference type="EMBL" id="BATL01000091">
    <property type="protein sequence ID" value="GAD77787.1"/>
    <property type="molecule type" value="Genomic_DNA"/>
</dbReference>
<evidence type="ECO:0000256" key="1">
    <source>
        <dbReference type="ARBA" id="ARBA00004496"/>
    </source>
</evidence>
<keyword evidence="6" id="KW-1185">Reference proteome</keyword>
<dbReference type="GO" id="GO:0005737">
    <property type="term" value="C:cytoplasm"/>
    <property type="evidence" value="ECO:0007669"/>
    <property type="project" value="UniProtKB-SubCell"/>
</dbReference>